<dbReference type="InterPro" id="IPR043129">
    <property type="entry name" value="ATPase_NBD"/>
</dbReference>
<dbReference type="Gene3D" id="3.30.420.40">
    <property type="match status" value="2"/>
</dbReference>
<accession>A0AAD3CER8</accession>
<feature type="region of interest" description="Disordered" evidence="3">
    <location>
        <begin position="769"/>
        <end position="830"/>
    </location>
</feature>
<dbReference type="FunFam" id="3.30.420.40:FF:000171">
    <property type="entry name" value="Heat shock 70 kDa protein 4"/>
    <property type="match status" value="2"/>
</dbReference>
<proteinExistence type="predicted"/>
<reference evidence="4 5" key="1">
    <citation type="journal article" date="2021" name="Sci. Rep.">
        <title>The genome of the diatom Chaetoceros tenuissimus carries an ancient integrated fragment of an extant virus.</title>
        <authorList>
            <person name="Hongo Y."/>
            <person name="Kimura K."/>
            <person name="Takaki Y."/>
            <person name="Yoshida Y."/>
            <person name="Baba S."/>
            <person name="Kobayashi G."/>
            <person name="Nagasaki K."/>
            <person name="Hano T."/>
            <person name="Tomaru Y."/>
        </authorList>
    </citation>
    <scope>NUCLEOTIDE SEQUENCE [LARGE SCALE GENOMIC DNA]</scope>
    <source>
        <strain evidence="4 5">NIES-3715</strain>
    </source>
</reference>
<dbReference type="InterPro" id="IPR029048">
    <property type="entry name" value="HSP70_C_sf"/>
</dbReference>
<evidence type="ECO:0000313" key="5">
    <source>
        <dbReference type="Proteomes" id="UP001054902"/>
    </source>
</evidence>
<feature type="compositionally biased region" description="Basic and acidic residues" evidence="3">
    <location>
        <begin position="819"/>
        <end position="830"/>
    </location>
</feature>
<evidence type="ECO:0008006" key="6">
    <source>
        <dbReference type="Google" id="ProtNLM"/>
    </source>
</evidence>
<evidence type="ECO:0000313" key="4">
    <source>
        <dbReference type="EMBL" id="GFH44471.1"/>
    </source>
</evidence>
<dbReference type="CDD" id="cd11732">
    <property type="entry name" value="ASKHA_NBD_HSP70_HSP105-110-like"/>
    <property type="match status" value="1"/>
</dbReference>
<dbReference type="Gene3D" id="3.30.30.30">
    <property type="match status" value="1"/>
</dbReference>
<dbReference type="Pfam" id="PF00012">
    <property type="entry name" value="HSP70"/>
    <property type="match status" value="1"/>
</dbReference>
<feature type="compositionally biased region" description="Basic and acidic residues" evidence="3">
    <location>
        <begin position="550"/>
        <end position="566"/>
    </location>
</feature>
<keyword evidence="5" id="KW-1185">Reference proteome</keyword>
<dbReference type="EMBL" id="BLLK01000019">
    <property type="protein sequence ID" value="GFH44471.1"/>
    <property type="molecule type" value="Genomic_DNA"/>
</dbReference>
<dbReference type="SUPFAM" id="SSF53067">
    <property type="entry name" value="Actin-like ATPase domain"/>
    <property type="match status" value="2"/>
</dbReference>
<protein>
    <recommendedName>
        <fullName evidence="6">Heat shock protein 70</fullName>
    </recommendedName>
</protein>
<feature type="region of interest" description="Disordered" evidence="3">
    <location>
        <begin position="542"/>
        <end position="568"/>
    </location>
</feature>
<dbReference type="GO" id="GO:0005829">
    <property type="term" value="C:cytosol"/>
    <property type="evidence" value="ECO:0007669"/>
    <property type="project" value="TreeGrafter"/>
</dbReference>
<dbReference type="Proteomes" id="UP001054902">
    <property type="component" value="Unassembled WGS sequence"/>
</dbReference>
<dbReference type="SUPFAM" id="SSF100934">
    <property type="entry name" value="Heat shock protein 70kD (HSP70), C-terminal subdomain"/>
    <property type="match status" value="2"/>
</dbReference>
<evidence type="ECO:0000256" key="2">
    <source>
        <dbReference type="ARBA" id="ARBA00022840"/>
    </source>
</evidence>
<name>A0AAD3CER8_9STRA</name>
<dbReference type="PANTHER" id="PTHR45639:SF4">
    <property type="entry name" value="HSC70CB, ISOFORM G"/>
    <property type="match status" value="1"/>
</dbReference>
<organism evidence="4 5">
    <name type="scientific">Chaetoceros tenuissimus</name>
    <dbReference type="NCBI Taxonomy" id="426638"/>
    <lineage>
        <taxon>Eukaryota</taxon>
        <taxon>Sar</taxon>
        <taxon>Stramenopiles</taxon>
        <taxon>Ochrophyta</taxon>
        <taxon>Bacillariophyta</taxon>
        <taxon>Coscinodiscophyceae</taxon>
        <taxon>Chaetocerotophycidae</taxon>
        <taxon>Chaetocerotales</taxon>
        <taxon>Chaetocerotaceae</taxon>
        <taxon>Chaetoceros</taxon>
    </lineage>
</organism>
<dbReference type="Gene3D" id="3.90.640.10">
    <property type="entry name" value="Actin, Chain A, domain 4"/>
    <property type="match status" value="1"/>
</dbReference>
<dbReference type="FunFam" id="1.20.1270.10:FF:000002">
    <property type="entry name" value="Heat shock 70 kDa protein 4"/>
    <property type="match status" value="1"/>
</dbReference>
<comment type="caution">
    <text evidence="4">The sequence shown here is derived from an EMBL/GenBank/DDBJ whole genome shotgun (WGS) entry which is preliminary data.</text>
</comment>
<dbReference type="GO" id="GO:0005634">
    <property type="term" value="C:nucleus"/>
    <property type="evidence" value="ECO:0007669"/>
    <property type="project" value="TreeGrafter"/>
</dbReference>
<dbReference type="Gene3D" id="1.20.1270.10">
    <property type="match status" value="2"/>
</dbReference>
<keyword evidence="1" id="KW-0547">Nucleotide-binding</keyword>
<dbReference type="Gene3D" id="2.60.34.10">
    <property type="entry name" value="Substrate Binding Domain Of DNAk, Chain A, domain 1"/>
    <property type="match status" value="1"/>
</dbReference>
<dbReference type="PRINTS" id="PR00301">
    <property type="entry name" value="HEATSHOCK70"/>
</dbReference>
<dbReference type="PANTHER" id="PTHR45639">
    <property type="entry name" value="HSC70CB, ISOFORM G-RELATED"/>
    <property type="match status" value="1"/>
</dbReference>
<dbReference type="InterPro" id="IPR029047">
    <property type="entry name" value="HSP70_peptide-bd_sf"/>
</dbReference>
<sequence>MSVVGLDFGNQNAVIAAAGRGGVDVILNGNSNRLNASMVGFKESRTMGEAAETQSKSNFKNTIKYMKRLVGLSFHSTKAQEEMKHCPFQCVPLPHKSGGPDAIAVKVTFGTEGKEEIIAVETVMGMLVKHMGNLVADKSAETSNADKKDLFPNDWVIAIPGYFTDAQRRALLDGCQHAGIEGILRLMHEHTATALAYGIFKDIRKEFQKDEATNVMFLDLGATSYTCSIVSFVTGKLIVKAAHHDSSLGGREFDMKIAEWIATKFEEKFKGKLSGNPMERPKTLLKLLVAAEKAKKTLSPAGVKEARISIEMLMDDYDFNVTLTAQEYEDMCAPLLARLNPPIQACLSETGLSAKDLSSVEIVGGGSRVGCVKRTLAKILGLDINATNNGLSTTMNADEAVARGAALQSAILSPRFKVLPYEIIEAQPFPIKISWESDGSEPAEGEEATDSVVMFDRNSNFGVVRRVTLRRAGEFTVSASYDDKAMEYNCFPDADNKSIVDFKIKAPAGNDNKIRVNVKQDINGCILLSSVQMVEEIIEEEKATDEEIKDGEAKEGEEAKKEEPEKKKKIKKTNLEFTEVRPMSWTKEEMDAAFEKEVAMTNVDRIVKETADMRNDLESYIYDMRDKIISESQLAPYATEEEKSSFSKLLEDTENWLYEDGYDATKSVYADKLAALKKCGTPIEFRQQENATRPAAMTSLQRTVEKYQNWINTATSDENYAHITEEEFTKCREACDAASSWMYDTMDKQGSLAPNQDPAVTTDEINAKTNELTKTISPIMHKPKPKPKPEEKKEEKAEEPAAEDAKAEPMDTEETPAADAEKEAEPMETD</sequence>
<dbReference type="AlphaFoldDB" id="A0AAD3CER8"/>
<dbReference type="SUPFAM" id="SSF100920">
    <property type="entry name" value="Heat shock protein 70kD (HSP70), peptide-binding domain"/>
    <property type="match status" value="1"/>
</dbReference>
<gene>
    <name evidence="4" type="ORF">CTEN210_00945</name>
</gene>
<dbReference type="FunFam" id="3.90.640.10:FF:000004">
    <property type="entry name" value="Heat shock 70 kDa protein 4"/>
    <property type="match status" value="1"/>
</dbReference>
<dbReference type="InterPro" id="IPR013126">
    <property type="entry name" value="Hsp_70_fam"/>
</dbReference>
<dbReference type="GO" id="GO:0005524">
    <property type="term" value="F:ATP binding"/>
    <property type="evidence" value="ECO:0007669"/>
    <property type="project" value="UniProtKB-KW"/>
</dbReference>
<dbReference type="GO" id="GO:0140662">
    <property type="term" value="F:ATP-dependent protein folding chaperone"/>
    <property type="evidence" value="ECO:0007669"/>
    <property type="project" value="InterPro"/>
</dbReference>
<keyword evidence="2" id="KW-0067">ATP-binding</keyword>
<evidence type="ECO:0000256" key="1">
    <source>
        <dbReference type="ARBA" id="ARBA00022741"/>
    </source>
</evidence>
<feature type="compositionally biased region" description="Basic and acidic residues" evidence="3">
    <location>
        <begin position="787"/>
        <end position="809"/>
    </location>
</feature>
<evidence type="ECO:0000256" key="3">
    <source>
        <dbReference type="SAM" id="MobiDB-lite"/>
    </source>
</evidence>